<dbReference type="AlphaFoldDB" id="A0A1N7JE76"/>
<dbReference type="InterPro" id="IPR019808">
    <property type="entry name" value="Histidine_triad_CS"/>
</dbReference>
<dbReference type="Gene3D" id="3.30.428.10">
    <property type="entry name" value="HIT-like"/>
    <property type="match status" value="1"/>
</dbReference>
<gene>
    <name evidence="5" type="ORF">SAMN05421779_102155</name>
</gene>
<reference evidence="5 6" key="1">
    <citation type="submission" date="2017-01" db="EMBL/GenBank/DDBJ databases">
        <authorList>
            <person name="Mah S.A."/>
            <person name="Swanson W.J."/>
            <person name="Moy G.W."/>
            <person name="Vacquier V.D."/>
        </authorList>
    </citation>
    <scope>NUCLEOTIDE SEQUENCE [LARGE SCALE GENOMIC DNA]</scope>
    <source>
        <strain evidence="5 6">DSM 11589</strain>
    </source>
</reference>
<dbReference type="RefSeq" id="WP_076399066.1">
    <property type="nucleotide sequence ID" value="NZ_FTOA01000002.1"/>
</dbReference>
<dbReference type="Proteomes" id="UP000185678">
    <property type="component" value="Unassembled WGS sequence"/>
</dbReference>
<dbReference type="PANTHER" id="PTHR23089">
    <property type="entry name" value="HISTIDINE TRIAD HIT PROTEIN"/>
    <property type="match status" value="1"/>
</dbReference>
<dbReference type="GO" id="GO:0016787">
    <property type="term" value="F:hydrolase activity"/>
    <property type="evidence" value="ECO:0007669"/>
    <property type="project" value="UniProtKB-KW"/>
</dbReference>
<dbReference type="PROSITE" id="PS00892">
    <property type="entry name" value="HIT_1"/>
    <property type="match status" value="1"/>
</dbReference>
<dbReference type="PRINTS" id="PR00332">
    <property type="entry name" value="HISTRIAD"/>
</dbReference>
<dbReference type="STRING" id="80876.SAMN05421779_102155"/>
<accession>A0A1N7JE76</accession>
<evidence type="ECO:0000313" key="6">
    <source>
        <dbReference type="Proteomes" id="UP000185678"/>
    </source>
</evidence>
<dbReference type="InterPro" id="IPR011146">
    <property type="entry name" value="HIT-like"/>
</dbReference>
<evidence type="ECO:0000256" key="3">
    <source>
        <dbReference type="PROSITE-ProRule" id="PRU00464"/>
    </source>
</evidence>
<evidence type="ECO:0000256" key="2">
    <source>
        <dbReference type="PIRSR" id="PIRSR601310-3"/>
    </source>
</evidence>
<name>A0A1N7JE76_9PROT</name>
<feature type="active site" description="Tele-AMP-histidine intermediate" evidence="1">
    <location>
        <position position="104"/>
    </location>
</feature>
<keyword evidence="6" id="KW-1185">Reference proteome</keyword>
<organism evidence="5 6">
    <name type="scientific">Insolitispirillum peregrinum</name>
    <dbReference type="NCBI Taxonomy" id="80876"/>
    <lineage>
        <taxon>Bacteria</taxon>
        <taxon>Pseudomonadati</taxon>
        <taxon>Pseudomonadota</taxon>
        <taxon>Alphaproteobacteria</taxon>
        <taxon>Rhodospirillales</taxon>
        <taxon>Novispirillaceae</taxon>
        <taxon>Insolitispirillum</taxon>
    </lineage>
</organism>
<dbReference type="OrthoDB" id="9784774at2"/>
<proteinExistence type="predicted"/>
<evidence type="ECO:0000259" key="4">
    <source>
        <dbReference type="PROSITE" id="PS51084"/>
    </source>
</evidence>
<protein>
    <submittedName>
        <fullName evidence="5">Diadenosine tetraphosphate (Ap4A) hydrolase</fullName>
    </submittedName>
</protein>
<dbReference type="EMBL" id="FTOA01000002">
    <property type="protein sequence ID" value="SIS47618.1"/>
    <property type="molecule type" value="Genomic_DNA"/>
</dbReference>
<keyword evidence="5" id="KW-0378">Hydrolase</keyword>
<dbReference type="SUPFAM" id="SSF54197">
    <property type="entry name" value="HIT-like"/>
    <property type="match status" value="1"/>
</dbReference>
<evidence type="ECO:0000256" key="1">
    <source>
        <dbReference type="PIRSR" id="PIRSR601310-1"/>
    </source>
</evidence>
<dbReference type="CDD" id="cd01276">
    <property type="entry name" value="PKCI_related"/>
    <property type="match status" value="1"/>
</dbReference>
<feature type="short sequence motif" description="Histidine triad motif" evidence="2 3">
    <location>
        <begin position="102"/>
        <end position="106"/>
    </location>
</feature>
<dbReference type="InterPro" id="IPR036265">
    <property type="entry name" value="HIT-like_sf"/>
</dbReference>
<evidence type="ECO:0000313" key="5">
    <source>
        <dbReference type="EMBL" id="SIS47618.1"/>
    </source>
</evidence>
<feature type="domain" description="HIT" evidence="4">
    <location>
        <begin position="8"/>
        <end position="117"/>
    </location>
</feature>
<dbReference type="PROSITE" id="PS51084">
    <property type="entry name" value="HIT_2"/>
    <property type="match status" value="1"/>
</dbReference>
<sequence>MSYDSNNVFAKILRGEIPCKKVYEDDHVLAFDDIAPQAPVHTLVIPKGPYRSVNEVAASASEAELAALLRAIGTVAKLKGCDQSGYRVITNIGDDGHQEVPHLHFHIIGGAPTGPMLSKRPA</sequence>
<dbReference type="InterPro" id="IPR001310">
    <property type="entry name" value="Histidine_triad_HIT"/>
</dbReference>
<dbReference type="Pfam" id="PF01230">
    <property type="entry name" value="HIT"/>
    <property type="match status" value="1"/>
</dbReference>